<dbReference type="Proteomes" id="UP000222256">
    <property type="component" value="Segment"/>
</dbReference>
<evidence type="ECO:0000313" key="1">
    <source>
        <dbReference type="EMBL" id="ASU03300.1"/>
    </source>
</evidence>
<keyword evidence="2" id="KW-1185">Reference proteome</keyword>
<name>A0A223LH52_9CAUD</name>
<dbReference type="EMBL" id="MF370964">
    <property type="protein sequence ID" value="ASU03300.1"/>
    <property type="molecule type" value="Genomic_DNA"/>
</dbReference>
<accession>A0A223LH52</accession>
<dbReference type="RefSeq" id="YP_009791441.1">
    <property type="nucleotide sequence ID" value="NC_047839.1"/>
</dbReference>
<proteinExistence type="predicted"/>
<reference evidence="1 2" key="1">
    <citation type="submission" date="2017-06" db="EMBL/GenBank/DDBJ databases">
        <title>A Novel Lytic Pseudoalteromonas phage Isolated from Qingdao coast of China.</title>
        <authorList>
            <person name="Li H."/>
        </authorList>
    </citation>
    <scope>NUCLEOTIDE SEQUENCE [LARGE SCALE GENOMIC DNA]</scope>
</reference>
<evidence type="ECO:0000313" key="2">
    <source>
        <dbReference type="Proteomes" id="UP000222256"/>
    </source>
</evidence>
<dbReference type="KEGG" id="vg:54981623"/>
<sequence>MIEQLPEIEIVAPEYPNNFTKHNTRQRKKMNILQYSEAIVQLILPVKHTEDIIAWWEGEYQAKGEEFLVEVFTGGFDKQGNPCPVEVNFLSETPFYKVKDGKIPSVQDEPDMFAIKAISMIPPHLQDKVVKVNISDWDYIPVEDNEYDIEKV</sequence>
<dbReference type="GeneID" id="54981623"/>
<protein>
    <submittedName>
        <fullName evidence="1">Uncharacterized protein</fullName>
    </submittedName>
</protein>
<organism evidence="1 2">
    <name type="scientific">Pseudoalteromonas phage J2-1</name>
    <dbReference type="NCBI Taxonomy" id="2023998"/>
    <lineage>
        <taxon>Viruses</taxon>
        <taxon>Duplodnaviria</taxon>
        <taxon>Heunggongvirae</taxon>
        <taxon>Uroviricota</taxon>
        <taxon>Caudoviricetes</taxon>
        <taxon>Qingdaovirus</taxon>
        <taxon>Qingdaovirus J21</taxon>
    </lineage>
</organism>